<feature type="compositionally biased region" description="Acidic residues" evidence="1">
    <location>
        <begin position="201"/>
        <end position="214"/>
    </location>
</feature>
<accession>A0A6G1GDC8</accession>
<dbReference type="GeneID" id="54421617"/>
<dbReference type="InterPro" id="IPR050302">
    <property type="entry name" value="Rab_GAP_TBC_domain"/>
</dbReference>
<dbReference type="InterPro" id="IPR000195">
    <property type="entry name" value="Rab-GAP-TBC_dom"/>
</dbReference>
<dbReference type="Gene3D" id="1.10.8.270">
    <property type="entry name" value="putative rabgap domain of human tbc1 domain family member 14 like domains"/>
    <property type="match status" value="1"/>
</dbReference>
<gene>
    <name evidence="3 5" type="ORF">P152DRAFT_471292</name>
</gene>
<feature type="compositionally biased region" description="Polar residues" evidence="1">
    <location>
        <begin position="340"/>
        <end position="355"/>
    </location>
</feature>
<evidence type="ECO:0000313" key="4">
    <source>
        <dbReference type="Proteomes" id="UP000504638"/>
    </source>
</evidence>
<feature type="compositionally biased region" description="Basic and acidic residues" evidence="1">
    <location>
        <begin position="53"/>
        <end position="64"/>
    </location>
</feature>
<feature type="compositionally biased region" description="Basic residues" evidence="1">
    <location>
        <begin position="184"/>
        <end position="196"/>
    </location>
</feature>
<feature type="compositionally biased region" description="Polar residues" evidence="1">
    <location>
        <begin position="527"/>
        <end position="536"/>
    </location>
</feature>
<feature type="compositionally biased region" description="Low complexity" evidence="1">
    <location>
        <begin position="86"/>
        <end position="99"/>
    </location>
</feature>
<reference evidence="3 5" key="1">
    <citation type="submission" date="2020-01" db="EMBL/GenBank/DDBJ databases">
        <authorList>
            <consortium name="DOE Joint Genome Institute"/>
            <person name="Haridas S."/>
            <person name="Albert R."/>
            <person name="Binder M."/>
            <person name="Bloem J."/>
            <person name="Labutti K."/>
            <person name="Salamov A."/>
            <person name="Andreopoulos B."/>
            <person name="Baker S.E."/>
            <person name="Barry K."/>
            <person name="Bills G."/>
            <person name="Bluhm B.H."/>
            <person name="Cannon C."/>
            <person name="Castanera R."/>
            <person name="Culley D.E."/>
            <person name="Daum C."/>
            <person name="Ezra D."/>
            <person name="Gonzalez J.B."/>
            <person name="Henrissat B."/>
            <person name="Kuo A."/>
            <person name="Liang C."/>
            <person name="Lipzen A."/>
            <person name="Lutzoni F."/>
            <person name="Magnuson J."/>
            <person name="Mondo S."/>
            <person name="Nolan M."/>
            <person name="Ohm R."/>
            <person name="Pangilinan J."/>
            <person name="Park H.-J."/>
            <person name="Ramirez L."/>
            <person name="Alfaro M."/>
            <person name="Sun H."/>
            <person name="Tritt A."/>
            <person name="Yoshinaga Y."/>
            <person name="Zwiers L.-H."/>
            <person name="Turgeon B.G."/>
            <person name="Goodwin S.B."/>
            <person name="Spatafora J.W."/>
            <person name="Crous P.W."/>
            <person name="Grigoriev I.V."/>
        </authorList>
    </citation>
    <scope>NUCLEOTIDE SEQUENCE</scope>
    <source>
        <strain evidence="3 5">CBS 781.70</strain>
    </source>
</reference>
<dbReference type="PANTHER" id="PTHR47219">
    <property type="entry name" value="RAB GTPASE-ACTIVATING PROTEIN 1-LIKE"/>
    <property type="match status" value="1"/>
</dbReference>
<dbReference type="Pfam" id="PF00566">
    <property type="entry name" value="RabGAP-TBC"/>
    <property type="match status" value="1"/>
</dbReference>
<dbReference type="PANTHER" id="PTHR47219:SF9">
    <property type="entry name" value="GTPASE ACTIVATING PROTEIN AND CENTROSOME-ASSOCIATED, ISOFORM B"/>
    <property type="match status" value="1"/>
</dbReference>
<feature type="region of interest" description="Disordered" evidence="1">
    <location>
        <begin position="328"/>
        <end position="376"/>
    </location>
</feature>
<dbReference type="GO" id="GO:0005096">
    <property type="term" value="F:GTPase activator activity"/>
    <property type="evidence" value="ECO:0007669"/>
    <property type="project" value="TreeGrafter"/>
</dbReference>
<feature type="compositionally biased region" description="Basic and acidic residues" evidence="1">
    <location>
        <begin position="71"/>
        <end position="83"/>
    </location>
</feature>
<feature type="compositionally biased region" description="Low complexity" evidence="1">
    <location>
        <begin position="30"/>
        <end position="41"/>
    </location>
</feature>
<name>A0A6G1GDC8_9PEZI</name>
<dbReference type="Proteomes" id="UP000504638">
    <property type="component" value="Unplaced"/>
</dbReference>
<evidence type="ECO:0000313" key="5">
    <source>
        <dbReference type="RefSeq" id="XP_033537547.1"/>
    </source>
</evidence>
<feature type="region of interest" description="Disordered" evidence="1">
    <location>
        <begin position="1"/>
        <end position="303"/>
    </location>
</feature>
<dbReference type="PROSITE" id="PS50086">
    <property type="entry name" value="TBC_RABGAP"/>
    <property type="match status" value="1"/>
</dbReference>
<reference evidence="5" key="2">
    <citation type="submission" date="2020-04" db="EMBL/GenBank/DDBJ databases">
        <authorList>
            <consortium name="NCBI Genome Project"/>
        </authorList>
    </citation>
    <scope>NUCLEOTIDE SEQUENCE</scope>
    <source>
        <strain evidence="5">CBS 781.70</strain>
    </source>
</reference>
<feature type="compositionally biased region" description="Polar residues" evidence="1">
    <location>
        <begin position="153"/>
        <end position="176"/>
    </location>
</feature>
<dbReference type="AlphaFoldDB" id="A0A6G1GDC8"/>
<dbReference type="GO" id="GO:0031267">
    <property type="term" value="F:small GTPase binding"/>
    <property type="evidence" value="ECO:0007669"/>
    <property type="project" value="TreeGrafter"/>
</dbReference>
<dbReference type="OrthoDB" id="289721at2759"/>
<protein>
    <recommendedName>
        <fullName evidence="2">Rab-GAP TBC domain-containing protein</fullName>
    </recommendedName>
</protein>
<feature type="region of interest" description="Disordered" evidence="1">
    <location>
        <begin position="667"/>
        <end position="686"/>
    </location>
</feature>
<organism evidence="3">
    <name type="scientific">Eremomyces bilateralis CBS 781.70</name>
    <dbReference type="NCBI Taxonomy" id="1392243"/>
    <lineage>
        <taxon>Eukaryota</taxon>
        <taxon>Fungi</taxon>
        <taxon>Dikarya</taxon>
        <taxon>Ascomycota</taxon>
        <taxon>Pezizomycotina</taxon>
        <taxon>Dothideomycetes</taxon>
        <taxon>Dothideomycetes incertae sedis</taxon>
        <taxon>Eremomycetales</taxon>
        <taxon>Eremomycetaceae</taxon>
        <taxon>Eremomyces</taxon>
    </lineage>
</organism>
<feature type="compositionally biased region" description="Low complexity" evidence="1">
    <location>
        <begin position="267"/>
        <end position="280"/>
    </location>
</feature>
<sequence length="789" mass="86813">MASTVSYGHDQITNHPHDADPGSPPDLTNSKSSKSSSFHSSNLAEPAGPTDISHFEDITLDDLHNTYSSDVYEKKATDYRPTIRESTSSMASSRSSTQSIPTLRDLTNRSRPKYPSLKGHVSSVPRDAPPPNGSRRGVTGPSPISLPHRGPRNPTSRSPSPGSRHIGNSSANSSLRGESPAPRISHRRPTWKPGRKSVKELEDEYHDSDEDVPDDAVIWNVPLSPRPLLDRSLSASPDPRSQTSLLARSPEGFSPYPSEQLRSAPAGQTTSPSGTTPPQSLRDRIPKSASATCLVEERPYHNTRTKSWTEALSDLSDDARNLTEALESYAESGDRAHEANVQSGRLNLAKTQSYPSGDPYNPARSKSGKSISLPPLRRGDIMIDPLPISKEKEKVLTRTRPSWLPPKNPLEEKKHLKEWQRMMAHAAEIEKRRAATAQAQNVAKDTSQASLARLWSDHVLPNWNTAINEPRIRELWWRGITPRLRGEVWSRAIGNELALTHTSFEAALGRARAARARVEQERRPSSAFENENSPGTERQESRLFATIDALALETHPSLRLFAPTGPFHAPLIDVLSAYAYYRTDVEFPAPRDSSIPSSPLATTIPLHLIAALLLLNLPDAPSAFIALSNILNRPLPLAYLIHDPSAIARAHDRIRSALRYKRPGLASHLFDPPDRPSTDSDVGRGPRETVEVGMVRRAMDRMLAGLFTDGLDVEVASRMWDVYVFEGDGAFVRGAVGVLISLEGKLWGGTEEVAKALESEDGWAVGEVEAFLGTVREAGKMERRREKDG</sequence>
<evidence type="ECO:0000256" key="1">
    <source>
        <dbReference type="SAM" id="MobiDB-lite"/>
    </source>
</evidence>
<dbReference type="InterPro" id="IPR035969">
    <property type="entry name" value="Rab-GAP_TBC_sf"/>
</dbReference>
<evidence type="ECO:0000313" key="3">
    <source>
        <dbReference type="EMBL" id="KAF1815916.1"/>
    </source>
</evidence>
<feature type="compositionally biased region" description="Low complexity" evidence="1">
    <location>
        <begin position="222"/>
        <end position="239"/>
    </location>
</feature>
<dbReference type="SUPFAM" id="SSF47923">
    <property type="entry name" value="Ypt/Rab-GAP domain of gyp1p"/>
    <property type="match status" value="2"/>
</dbReference>
<dbReference type="RefSeq" id="XP_033537547.1">
    <property type="nucleotide sequence ID" value="XM_033681047.1"/>
</dbReference>
<dbReference type="EMBL" id="ML975151">
    <property type="protein sequence ID" value="KAF1815916.1"/>
    <property type="molecule type" value="Genomic_DNA"/>
</dbReference>
<feature type="compositionally biased region" description="Polar residues" evidence="1">
    <location>
        <begin position="1"/>
        <end position="14"/>
    </location>
</feature>
<feature type="domain" description="Rab-GAP TBC" evidence="2">
    <location>
        <begin position="479"/>
        <end position="727"/>
    </location>
</feature>
<reference evidence="5" key="3">
    <citation type="submission" date="2025-04" db="UniProtKB">
        <authorList>
            <consortium name="RefSeq"/>
        </authorList>
    </citation>
    <scope>IDENTIFICATION</scope>
    <source>
        <strain evidence="5">CBS 781.70</strain>
    </source>
</reference>
<dbReference type="SMART" id="SM00164">
    <property type="entry name" value="TBC"/>
    <property type="match status" value="1"/>
</dbReference>
<evidence type="ECO:0000259" key="2">
    <source>
        <dbReference type="PROSITE" id="PS50086"/>
    </source>
</evidence>
<proteinExistence type="predicted"/>
<feature type="region of interest" description="Disordered" evidence="1">
    <location>
        <begin position="515"/>
        <end position="539"/>
    </location>
</feature>
<dbReference type="Gene3D" id="1.10.10.750">
    <property type="entry name" value="Ypt/Rab-GAP domain of gyp1p, domain 1"/>
    <property type="match status" value="1"/>
</dbReference>
<feature type="compositionally biased region" description="Basic and acidic residues" evidence="1">
    <location>
        <begin position="671"/>
        <end position="686"/>
    </location>
</feature>
<keyword evidence="4" id="KW-1185">Reference proteome</keyword>